<dbReference type="SUPFAM" id="SSF56672">
    <property type="entry name" value="DNA/RNA polymerases"/>
    <property type="match status" value="1"/>
</dbReference>
<dbReference type="PANTHER" id="PTHR11076:SF35">
    <property type="entry name" value="DNA REPAIR PROTEIN HOMOLOG YOBH"/>
    <property type="match status" value="1"/>
</dbReference>
<proteinExistence type="inferred from homology"/>
<dbReference type="GO" id="GO:0003684">
    <property type="term" value="F:damaged DNA binding"/>
    <property type="evidence" value="ECO:0007669"/>
    <property type="project" value="InterPro"/>
</dbReference>
<keyword evidence="8" id="KW-1185">Reference proteome</keyword>
<keyword evidence="3" id="KW-0548">Nucleotidyltransferase</keyword>
<evidence type="ECO:0000256" key="4">
    <source>
        <dbReference type="ARBA" id="ARBA00022705"/>
    </source>
</evidence>
<reference evidence="7" key="2">
    <citation type="submission" date="2020-09" db="EMBL/GenBank/DDBJ databases">
        <authorList>
            <person name="Sun Q."/>
            <person name="Sedlacek I."/>
        </authorList>
    </citation>
    <scope>NUCLEOTIDE SEQUENCE</scope>
    <source>
        <strain evidence="7">CCM 8433</strain>
    </source>
</reference>
<dbReference type="InterPro" id="IPR017961">
    <property type="entry name" value="DNA_pol_Y-fam_little_finger"/>
</dbReference>
<dbReference type="InterPro" id="IPR043502">
    <property type="entry name" value="DNA/RNA_pol_sf"/>
</dbReference>
<feature type="domain" description="UmuC" evidence="6">
    <location>
        <begin position="13"/>
        <end position="204"/>
    </location>
</feature>
<dbReference type="GO" id="GO:0003887">
    <property type="term" value="F:DNA-directed DNA polymerase activity"/>
    <property type="evidence" value="ECO:0007669"/>
    <property type="project" value="UniProtKB-KW"/>
</dbReference>
<evidence type="ECO:0000259" key="6">
    <source>
        <dbReference type="PROSITE" id="PS50173"/>
    </source>
</evidence>
<dbReference type="Pfam" id="PF00817">
    <property type="entry name" value="IMS"/>
    <property type="match status" value="1"/>
</dbReference>
<evidence type="ECO:0000313" key="7">
    <source>
        <dbReference type="EMBL" id="GGI64755.1"/>
    </source>
</evidence>
<dbReference type="Gene3D" id="1.10.150.20">
    <property type="entry name" value="5' to 3' exonuclease, C-terminal subdomain"/>
    <property type="match status" value="1"/>
</dbReference>
<dbReference type="InterPro" id="IPR036775">
    <property type="entry name" value="DNA_pol_Y-fam_lit_finger_sf"/>
</dbReference>
<keyword evidence="5" id="KW-0808">Transferase</keyword>
<dbReference type="GO" id="GO:0009432">
    <property type="term" value="P:SOS response"/>
    <property type="evidence" value="ECO:0007669"/>
    <property type="project" value="TreeGrafter"/>
</dbReference>
<gene>
    <name evidence="7" type="ORF">GCM10011482_04090</name>
</gene>
<dbReference type="EMBL" id="BMDT01000001">
    <property type="protein sequence ID" value="GGI64755.1"/>
    <property type="molecule type" value="Genomic_DNA"/>
</dbReference>
<dbReference type="GO" id="GO:0005829">
    <property type="term" value="C:cytosol"/>
    <property type="evidence" value="ECO:0007669"/>
    <property type="project" value="TreeGrafter"/>
</dbReference>
<reference evidence="7" key="1">
    <citation type="journal article" date="2014" name="Int. J. Syst. Evol. Microbiol.">
        <title>Complete genome sequence of Corynebacterium casei LMG S-19264T (=DSM 44701T), isolated from a smear-ripened cheese.</title>
        <authorList>
            <consortium name="US DOE Joint Genome Institute (JGI-PGF)"/>
            <person name="Walter F."/>
            <person name="Albersmeier A."/>
            <person name="Kalinowski J."/>
            <person name="Ruckert C."/>
        </authorList>
    </citation>
    <scope>NUCLEOTIDE SEQUENCE</scope>
    <source>
        <strain evidence="7">CCM 8433</strain>
    </source>
</reference>
<evidence type="ECO:0000256" key="2">
    <source>
        <dbReference type="ARBA" id="ARBA00022457"/>
    </source>
</evidence>
<dbReference type="PANTHER" id="PTHR11076">
    <property type="entry name" value="DNA REPAIR POLYMERASE UMUC / TRANSFERASE FAMILY MEMBER"/>
    <property type="match status" value="1"/>
</dbReference>
<dbReference type="InterPro" id="IPR001126">
    <property type="entry name" value="UmuC"/>
</dbReference>
<keyword evidence="2" id="KW-0515">Mutator protein</keyword>
<dbReference type="AlphaFoldDB" id="A0A917JEZ7"/>
<evidence type="ECO:0000313" key="8">
    <source>
        <dbReference type="Proteomes" id="UP000622610"/>
    </source>
</evidence>
<dbReference type="Proteomes" id="UP000622610">
    <property type="component" value="Unassembled WGS sequence"/>
</dbReference>
<dbReference type="Pfam" id="PF11799">
    <property type="entry name" value="IMS_C"/>
    <property type="match status" value="1"/>
</dbReference>
<dbReference type="InterPro" id="IPR050116">
    <property type="entry name" value="DNA_polymerase-Y"/>
</dbReference>
<dbReference type="Gene3D" id="3.30.1490.100">
    <property type="entry name" value="DNA polymerase, Y-family, little finger domain"/>
    <property type="match status" value="1"/>
</dbReference>
<protein>
    <submittedName>
        <fullName evidence="7">Excinuclease ABC subunit A</fullName>
    </submittedName>
</protein>
<dbReference type="Gene3D" id="3.30.70.270">
    <property type="match status" value="1"/>
</dbReference>
<dbReference type="GO" id="GO:0006281">
    <property type="term" value="P:DNA repair"/>
    <property type="evidence" value="ECO:0007669"/>
    <property type="project" value="InterPro"/>
</dbReference>
<evidence type="ECO:0000256" key="3">
    <source>
        <dbReference type="ARBA" id="ARBA00022695"/>
    </source>
</evidence>
<dbReference type="GO" id="GO:0006260">
    <property type="term" value="P:DNA replication"/>
    <property type="evidence" value="ECO:0007669"/>
    <property type="project" value="UniProtKB-KW"/>
</dbReference>
<comment type="similarity">
    <text evidence="1">Belongs to the DNA polymerase type-Y family.</text>
</comment>
<organism evidence="7 8">
    <name type="scientific">Enterococcus alcedinis</name>
    <dbReference type="NCBI Taxonomy" id="1274384"/>
    <lineage>
        <taxon>Bacteria</taxon>
        <taxon>Bacillati</taxon>
        <taxon>Bacillota</taxon>
        <taxon>Bacilli</taxon>
        <taxon>Lactobacillales</taxon>
        <taxon>Enterococcaceae</taxon>
        <taxon>Enterococcus</taxon>
    </lineage>
</organism>
<evidence type="ECO:0000256" key="5">
    <source>
        <dbReference type="ARBA" id="ARBA00022932"/>
    </source>
</evidence>
<keyword evidence="5" id="KW-0239">DNA-directed DNA polymerase</keyword>
<accession>A0A917JEZ7</accession>
<sequence>MYFNYDLEPRTDYLCIDCRSFYASCEAVMRGLHPLETMLVVLSGADRPGGLVLSASPKAKEVLGISNVTRSYDVPKHKDLVIAPPRMYEYIKINMLILETIQKYVPAEDVHVYSIDELFIRYQNVKRLYNNADVKLFARALMKKIFEATGIYTATGIGDNMLLAKLPLDNEAKKNADSIAIWRYEDVPSKVWGIKKMTDFWGIGSRTEKNLKGKGIMTIEELANYDPYRLKKSMGLIGAQLHAHANGIDRSQIGQEYKPVEKSLSNSQILLKDYDDPRDIKVIIREMSELIAARVRHIGAQTSTIGLFIGYSKIECIHGFSKQMKILPTNNSKVITSYMLKIFEDNYRPGLFVRHIGVSCSHFSYDTHIQLSLFDDIDQQIKQAKIDILTDKIREKFGFAAIIHASSLLENATAVSRSQKIGGH</sequence>
<comment type="caution">
    <text evidence="7">The sequence shown here is derived from an EMBL/GenBank/DDBJ whole genome shotgun (WGS) entry which is preliminary data.</text>
</comment>
<keyword evidence="4" id="KW-0235">DNA replication</keyword>
<dbReference type="CDD" id="cd01700">
    <property type="entry name" value="PolY_Pol_V_umuC"/>
    <property type="match status" value="1"/>
</dbReference>
<name>A0A917JEZ7_9ENTE</name>
<dbReference type="SUPFAM" id="SSF100879">
    <property type="entry name" value="Lesion bypass DNA polymerase (Y-family), little finger domain"/>
    <property type="match status" value="1"/>
</dbReference>
<evidence type="ECO:0000256" key="1">
    <source>
        <dbReference type="ARBA" id="ARBA00010945"/>
    </source>
</evidence>
<dbReference type="RefSeq" id="WP_188366587.1">
    <property type="nucleotide sequence ID" value="NZ_JAGGMC010000001.1"/>
</dbReference>
<dbReference type="GO" id="GO:0042276">
    <property type="term" value="P:error-prone translesion synthesis"/>
    <property type="evidence" value="ECO:0007669"/>
    <property type="project" value="TreeGrafter"/>
</dbReference>
<dbReference type="PROSITE" id="PS50173">
    <property type="entry name" value="UMUC"/>
    <property type="match status" value="1"/>
</dbReference>
<dbReference type="Gene3D" id="3.40.1170.60">
    <property type="match status" value="1"/>
</dbReference>
<dbReference type="InterPro" id="IPR043128">
    <property type="entry name" value="Rev_trsase/Diguanyl_cyclase"/>
</dbReference>